<organism evidence="1 2">
    <name type="scientific">Rhizophagus irregularis</name>
    <dbReference type="NCBI Taxonomy" id="588596"/>
    <lineage>
        <taxon>Eukaryota</taxon>
        <taxon>Fungi</taxon>
        <taxon>Fungi incertae sedis</taxon>
        <taxon>Mucoromycota</taxon>
        <taxon>Glomeromycotina</taxon>
        <taxon>Glomeromycetes</taxon>
        <taxon>Glomerales</taxon>
        <taxon>Glomeraceae</taxon>
        <taxon>Rhizophagus</taxon>
    </lineage>
</organism>
<sequence>MNKINKDILFLIFNEIQNDSKFLFSCLMVNKLWCETAIPILWRNPWNYAVNYHKKSSLYDIIVSYLPDDFTKYLEKSQEIKISHQQLSFDYLSYCNSVSSNAIYKILSAGTSLGYNKFILQEEFYNILIGKCLKFKYLDMETIKHQIFYFSLARSRLESLCELRCDSSIESSYFYGLARISSNIQRLIVINKDMDVNHGIVKLIDYQNNLRYFEWKDNSNDVYIAEDPYEELLHTLERKVNTLSHLIMSIRFDDDYQHLYLQEVLPKFTKLKTLVINNILGYNDVNSELVYGDLEVFKTNYISLQKASSIIKNSGGHLKDILLKYDYYDYYYENYFDDSLIFIKKVYENCPLVERLSILVSYSDQHLLELENLLKSSLNLKSLLVILGVERTSYEQMLEKGDALLKILLKYAPTNLREIRFFDSYKFSLENLEKFFGGWKRRPALTIITSDPIYRMEGYSRLVSKYKNLGVIKEFRCDSDNAIYF</sequence>
<dbReference type="InterPro" id="IPR032675">
    <property type="entry name" value="LRR_dom_sf"/>
</dbReference>
<dbReference type="Gene3D" id="3.80.10.10">
    <property type="entry name" value="Ribonuclease Inhibitor"/>
    <property type="match status" value="1"/>
</dbReference>
<reference evidence="1 2" key="2">
    <citation type="submission" date="2017-10" db="EMBL/GenBank/DDBJ databases">
        <title>Extensive intraspecific genome diversity in a model arbuscular mycorrhizal fungus.</title>
        <authorList>
            <person name="Chen E.C.H."/>
            <person name="Morin E."/>
            <person name="Baudet D."/>
            <person name="Noel J."/>
            <person name="Ndikumana S."/>
            <person name="Charron P."/>
            <person name="St-Onge C."/>
            <person name="Giorgi J."/>
            <person name="Grigoriev I.V."/>
            <person name="Roux C."/>
            <person name="Martin F.M."/>
            <person name="Corradi N."/>
        </authorList>
    </citation>
    <scope>NUCLEOTIDE SEQUENCE [LARGE SCALE GENOMIC DNA]</scope>
    <source>
        <strain evidence="1 2">C2</strain>
    </source>
</reference>
<comment type="caution">
    <text evidence="1">The sequence shown here is derived from an EMBL/GenBank/DDBJ whole genome shotgun (WGS) entry which is preliminary data.</text>
</comment>
<dbReference type="VEuPathDB" id="FungiDB:RhiirA1_501420"/>
<accession>A0A2N1NJI3</accession>
<gene>
    <name evidence="1" type="ORF">RhiirC2_739657</name>
</gene>
<dbReference type="VEuPathDB" id="FungiDB:FUN_017134"/>
<reference evidence="1 2" key="1">
    <citation type="submission" date="2016-04" db="EMBL/GenBank/DDBJ databases">
        <title>Genome analyses suggest a sexual origin of heterokaryosis in a supposedly ancient asexual fungus.</title>
        <authorList>
            <person name="Ropars J."/>
            <person name="Sedzielewska K."/>
            <person name="Noel J."/>
            <person name="Charron P."/>
            <person name="Farinelli L."/>
            <person name="Marton T."/>
            <person name="Kruger M."/>
            <person name="Pelin A."/>
            <person name="Brachmann A."/>
            <person name="Corradi N."/>
        </authorList>
    </citation>
    <scope>NUCLEOTIDE SEQUENCE [LARGE SCALE GENOMIC DNA]</scope>
    <source>
        <strain evidence="1 2">C2</strain>
    </source>
</reference>
<protein>
    <recommendedName>
        <fullName evidence="3">F-box domain-containing protein</fullName>
    </recommendedName>
</protein>
<dbReference type="EMBL" id="LLXL01000333">
    <property type="protein sequence ID" value="PKK74000.1"/>
    <property type="molecule type" value="Genomic_DNA"/>
</dbReference>
<dbReference type="AlphaFoldDB" id="A0A2N1NJI3"/>
<evidence type="ECO:0000313" key="1">
    <source>
        <dbReference type="EMBL" id="PKK74000.1"/>
    </source>
</evidence>
<evidence type="ECO:0008006" key="3">
    <source>
        <dbReference type="Google" id="ProtNLM"/>
    </source>
</evidence>
<dbReference type="Proteomes" id="UP000233469">
    <property type="component" value="Unassembled WGS sequence"/>
</dbReference>
<name>A0A2N1NJI3_9GLOM</name>
<dbReference type="VEuPathDB" id="FungiDB:RhiirFUN_016264"/>
<proteinExistence type="predicted"/>
<evidence type="ECO:0000313" key="2">
    <source>
        <dbReference type="Proteomes" id="UP000233469"/>
    </source>
</evidence>